<evidence type="ECO:0000313" key="3">
    <source>
        <dbReference type="EMBL" id="RAY13358.1"/>
    </source>
</evidence>
<dbReference type="InterPro" id="IPR006311">
    <property type="entry name" value="TAT_signal"/>
</dbReference>
<name>A0A365H2V0_9ACTN</name>
<protein>
    <recommendedName>
        <fullName evidence="2">PLL-like beta propeller domain-containing protein</fullName>
    </recommendedName>
</protein>
<keyword evidence="1" id="KW-0732">Signal</keyword>
<comment type="caution">
    <text evidence="3">The sequence shown here is derived from an EMBL/GenBank/DDBJ whole genome shotgun (WGS) entry which is preliminary data.</text>
</comment>
<dbReference type="Gene3D" id="2.120.10.70">
    <property type="entry name" value="Fucose-specific lectin"/>
    <property type="match status" value="1"/>
</dbReference>
<dbReference type="OrthoDB" id="9807519at2"/>
<evidence type="ECO:0000256" key="1">
    <source>
        <dbReference type="SAM" id="SignalP"/>
    </source>
</evidence>
<dbReference type="Proteomes" id="UP000251891">
    <property type="component" value="Unassembled WGS sequence"/>
</dbReference>
<dbReference type="SUPFAM" id="SSF89372">
    <property type="entry name" value="Fucose-specific lectin"/>
    <property type="match status" value="3"/>
</dbReference>
<gene>
    <name evidence="3" type="ORF">DPM19_19995</name>
</gene>
<dbReference type="AlphaFoldDB" id="A0A365H2V0"/>
<dbReference type="InterPro" id="IPR058502">
    <property type="entry name" value="PLL-like_beta-prop"/>
</dbReference>
<keyword evidence="4" id="KW-1185">Reference proteome</keyword>
<sequence length="388" mass="40428">MQYPFRSRRLLTAVAALVAAVGLVPAVSPAAAAVAPSSGHLPAHVPAYAADLPDLRTPQVAYDPRATQSAKGVAARGTDGALLYSARSGTGFAPFQSLGGIIVGDPSAVVTANGTEMFARGTDDRVYTNTVTPSGAITGYSVVPGLTVTGEVESVIPLGEPLNSIRIFARGPEGAVWTNIRRNGSWAGWTSLGGIITSDITASRQFLSARGVRIFVRGTDNRVYSLDIGPNEVTGFQALGTLRVTSNIAVTDDTSFNSSLIIARGEDNRLYSRLLLNGGDWQPLNGVSATSDPAASFNFVYVRGSDNAIYASQRDINGTSNFSPFQRVEGPVTSNPAAFSQAPNGGPFTQYLLARQPDGALAFNIRPNTGATFGPFGGYTPIAGPNIG</sequence>
<proteinExistence type="predicted"/>
<dbReference type="RefSeq" id="WP_111869482.1">
    <property type="nucleotide sequence ID" value="NZ_QLYX01000009.1"/>
</dbReference>
<feature type="domain" description="PLL-like beta propeller" evidence="2">
    <location>
        <begin position="164"/>
        <end position="343"/>
    </location>
</feature>
<organism evidence="3 4">
    <name type="scientific">Actinomadura craniellae</name>
    <dbReference type="NCBI Taxonomy" id="2231787"/>
    <lineage>
        <taxon>Bacteria</taxon>
        <taxon>Bacillati</taxon>
        <taxon>Actinomycetota</taxon>
        <taxon>Actinomycetes</taxon>
        <taxon>Streptosporangiales</taxon>
        <taxon>Thermomonosporaceae</taxon>
        <taxon>Actinomadura</taxon>
    </lineage>
</organism>
<dbReference type="Pfam" id="PF26607">
    <property type="entry name" value="DUF8189"/>
    <property type="match status" value="1"/>
</dbReference>
<dbReference type="EMBL" id="QLYX01000009">
    <property type="protein sequence ID" value="RAY13358.1"/>
    <property type="molecule type" value="Genomic_DNA"/>
</dbReference>
<dbReference type="PROSITE" id="PS51318">
    <property type="entry name" value="TAT"/>
    <property type="match status" value="1"/>
</dbReference>
<feature type="chain" id="PRO_5016611856" description="PLL-like beta propeller domain-containing protein" evidence="1">
    <location>
        <begin position="33"/>
        <end position="388"/>
    </location>
</feature>
<accession>A0A365H2V0</accession>
<reference evidence="3 4" key="1">
    <citation type="submission" date="2018-06" db="EMBL/GenBank/DDBJ databases">
        <title>Actinomadura craniellae sp. nov. isolated from marine sponge Craniella sp.</title>
        <authorList>
            <person name="Li L."/>
            <person name="Xu Q.H."/>
            <person name="Lin H.W."/>
            <person name="Lu Y.H."/>
        </authorList>
    </citation>
    <scope>NUCLEOTIDE SEQUENCE [LARGE SCALE GENOMIC DNA]</scope>
    <source>
        <strain evidence="3 4">LHW63021</strain>
    </source>
</reference>
<evidence type="ECO:0000313" key="4">
    <source>
        <dbReference type="Proteomes" id="UP000251891"/>
    </source>
</evidence>
<feature type="signal peptide" evidence="1">
    <location>
        <begin position="1"/>
        <end position="32"/>
    </location>
</feature>
<evidence type="ECO:0000259" key="2">
    <source>
        <dbReference type="Pfam" id="PF26607"/>
    </source>
</evidence>